<feature type="compositionally biased region" description="Basic residues" evidence="1">
    <location>
        <begin position="57"/>
        <end position="68"/>
    </location>
</feature>
<organism evidence="2 3">
    <name type="scientific">Toxoplasma gondii RUB</name>
    <dbReference type="NCBI Taxonomy" id="935652"/>
    <lineage>
        <taxon>Eukaryota</taxon>
        <taxon>Sar</taxon>
        <taxon>Alveolata</taxon>
        <taxon>Apicomplexa</taxon>
        <taxon>Conoidasida</taxon>
        <taxon>Coccidia</taxon>
        <taxon>Eucoccidiorida</taxon>
        <taxon>Eimeriorina</taxon>
        <taxon>Sarcocystidae</taxon>
        <taxon>Toxoplasma</taxon>
    </lineage>
</organism>
<evidence type="ECO:0000256" key="1">
    <source>
        <dbReference type="SAM" id="MobiDB-lite"/>
    </source>
</evidence>
<dbReference type="InterPro" id="IPR015943">
    <property type="entry name" value="WD40/YVTN_repeat-like_dom_sf"/>
</dbReference>
<evidence type="ECO:0000313" key="2">
    <source>
        <dbReference type="EMBL" id="KFG63538.1"/>
    </source>
</evidence>
<gene>
    <name evidence="2" type="ORF">TGRUB_429990</name>
</gene>
<dbReference type="EMBL" id="AFYV02000928">
    <property type="protein sequence ID" value="KFG63538.1"/>
    <property type="molecule type" value="Genomic_DNA"/>
</dbReference>
<dbReference type="InterPro" id="IPR036322">
    <property type="entry name" value="WD40_repeat_dom_sf"/>
</dbReference>
<dbReference type="Gene3D" id="2.130.10.10">
    <property type="entry name" value="YVTN repeat-like/Quinoprotein amine dehydrogenase"/>
    <property type="match status" value="1"/>
</dbReference>
<proteinExistence type="predicted"/>
<dbReference type="VEuPathDB" id="ToxoDB:TGRUB_429990"/>
<comment type="caution">
    <text evidence="2">The sequence shown here is derived from an EMBL/GenBank/DDBJ whole genome shotgun (WGS) entry which is preliminary data.</text>
</comment>
<reference evidence="2 3" key="1">
    <citation type="submission" date="2014-05" db="EMBL/GenBank/DDBJ databases">
        <authorList>
            <person name="Sibley D."/>
            <person name="Venepally P."/>
            <person name="Karamycheva S."/>
            <person name="Hadjithomas M."/>
            <person name="Khan A."/>
            <person name="Brunk B."/>
            <person name="Roos D."/>
            <person name="Caler E."/>
            <person name="Lorenzi H."/>
        </authorList>
    </citation>
    <scope>NUCLEOTIDE SEQUENCE [LARGE SCALE GENOMIC DNA]</scope>
    <source>
        <strain evidence="2 3">RUB</strain>
    </source>
</reference>
<accession>A0A086M3S0</accession>
<feature type="compositionally biased region" description="Basic and acidic residues" evidence="1">
    <location>
        <begin position="69"/>
        <end position="78"/>
    </location>
</feature>
<sequence>MPQIAGPCICVWDLWDMTEGGGPRLDCVITCDDLLLSRIQQHLAGVGGAPGPLGSRASKRGKKSKKQVHTSDDTRSRDTWEVVPTHTPTCMCVAVLQDGPALCGCCGAACSGGCGCAPVGVQRERDGGARNSERGTDARASRRHTVCAGGSSCRCCSWCCGSVRCVVYGDTDGSVHAVDLAAQEEVHRWRAHPSAVAACSVSRPAAACPSHSTVPSSWLITAAAASAADATFRCWSLSALAGGAPFLLYEFTSPGHIPLPLRDAGRAPRSPVTVAGSALFSSWRGELGPAPGVLVGDGGCSPEERRSVEHPGVWGEAERLGVPRQPPQSVSPFSPFAPSSANALVRLLGGDAKETKENTPAHAEESVSMLQVVSPGGILTVRHDGTALLNRL</sequence>
<dbReference type="Proteomes" id="UP000028834">
    <property type="component" value="Unassembled WGS sequence"/>
</dbReference>
<dbReference type="AlphaFoldDB" id="A0A086M3S0"/>
<name>A0A086M3S0_TOXGO</name>
<dbReference type="SUPFAM" id="SSF50978">
    <property type="entry name" value="WD40 repeat-like"/>
    <property type="match status" value="1"/>
</dbReference>
<evidence type="ECO:0000313" key="3">
    <source>
        <dbReference type="Proteomes" id="UP000028834"/>
    </source>
</evidence>
<feature type="region of interest" description="Disordered" evidence="1">
    <location>
        <begin position="47"/>
        <end position="78"/>
    </location>
</feature>
<protein>
    <submittedName>
        <fullName evidence="2">Uncharacterized protein</fullName>
    </submittedName>
</protein>